<evidence type="ECO:0000313" key="3">
    <source>
        <dbReference type="Proteomes" id="UP001213646"/>
    </source>
</evidence>
<comment type="caution">
    <text evidence="2">The sequence shown here is derived from an EMBL/GenBank/DDBJ whole genome shotgun (WGS) entry which is preliminary data.</text>
</comment>
<sequence length="84" mass="8801">MIRKWKLLFVGVSCIMGTAMAQNNPILLFPKGAPGETTKLIEKADTEGGKTGGETVLRVTNVSEPTITVYPAPDEVATGAAVVV</sequence>
<dbReference type="Proteomes" id="UP001213646">
    <property type="component" value="Unassembled WGS sequence"/>
</dbReference>
<feature type="signal peptide" evidence="1">
    <location>
        <begin position="1"/>
        <end position="21"/>
    </location>
</feature>
<dbReference type="EMBL" id="JAQPYX010000072">
    <property type="protein sequence ID" value="MDC7149404.1"/>
    <property type="molecule type" value="Genomic_DNA"/>
</dbReference>
<gene>
    <name evidence="2" type="ORF">PQG89_08190</name>
</gene>
<keyword evidence="1" id="KW-0732">Signal</keyword>
<proteinExistence type="predicted"/>
<evidence type="ECO:0000256" key="1">
    <source>
        <dbReference type="SAM" id="SignalP"/>
    </source>
</evidence>
<feature type="non-terminal residue" evidence="2">
    <location>
        <position position="84"/>
    </location>
</feature>
<feature type="chain" id="PRO_5043453851" evidence="1">
    <location>
        <begin position="22"/>
        <end position="84"/>
    </location>
</feature>
<dbReference type="AlphaFoldDB" id="A0AAW6I1B1"/>
<protein>
    <submittedName>
        <fullName evidence="2">Alpha/beta hydrolase</fullName>
    </submittedName>
</protein>
<organism evidence="2 3">
    <name type="scientific">Parabacteroides johnsonii</name>
    <dbReference type="NCBI Taxonomy" id="387661"/>
    <lineage>
        <taxon>Bacteria</taxon>
        <taxon>Pseudomonadati</taxon>
        <taxon>Bacteroidota</taxon>
        <taxon>Bacteroidia</taxon>
        <taxon>Bacteroidales</taxon>
        <taxon>Tannerellaceae</taxon>
        <taxon>Parabacteroides</taxon>
    </lineage>
</organism>
<reference evidence="2" key="1">
    <citation type="submission" date="2023-01" db="EMBL/GenBank/DDBJ databases">
        <title>Exploring GABA producing Bacteroides strains toward improving mental health.</title>
        <authorList>
            <person name="Yousuf B."/>
            <person name="Bouhlel N.E."/>
            <person name="Mottawea W."/>
            <person name="Hammami R."/>
        </authorList>
    </citation>
    <scope>NUCLEOTIDE SEQUENCE</scope>
    <source>
        <strain evidence="2">UO.H1047</strain>
    </source>
</reference>
<accession>A0AAW6I1B1</accession>
<name>A0AAW6I1B1_9BACT</name>
<evidence type="ECO:0000313" key="2">
    <source>
        <dbReference type="EMBL" id="MDC7149404.1"/>
    </source>
</evidence>
<dbReference type="GO" id="GO:0016787">
    <property type="term" value="F:hydrolase activity"/>
    <property type="evidence" value="ECO:0007669"/>
    <property type="project" value="UniProtKB-KW"/>
</dbReference>
<keyword evidence="2" id="KW-0378">Hydrolase</keyword>